<reference evidence="3 4" key="1">
    <citation type="submission" date="2020-01" db="EMBL/GenBank/DDBJ databases">
        <title>Pseudarthrobacter psychrotolerans sp. nov., isolated from antarctic soil.</title>
        <authorList>
            <person name="Shin Y."/>
            <person name="Park W."/>
        </authorList>
    </citation>
    <scope>NUCLEOTIDE SEQUENCE [LARGE SCALE GENOMIC DNA]</scope>
    <source>
        <strain evidence="3 4">YJ56</strain>
    </source>
</reference>
<feature type="transmembrane region" description="Helical" evidence="1">
    <location>
        <begin position="260"/>
        <end position="281"/>
    </location>
</feature>
<keyword evidence="1" id="KW-1133">Transmembrane helix</keyword>
<organism evidence="3 4">
    <name type="scientific">Pseudarthrobacter psychrotolerans</name>
    <dbReference type="NCBI Taxonomy" id="2697569"/>
    <lineage>
        <taxon>Bacteria</taxon>
        <taxon>Bacillati</taxon>
        <taxon>Actinomycetota</taxon>
        <taxon>Actinomycetes</taxon>
        <taxon>Micrococcales</taxon>
        <taxon>Micrococcaceae</taxon>
        <taxon>Pseudarthrobacter</taxon>
    </lineage>
</organism>
<dbReference type="EMBL" id="CP047898">
    <property type="protein sequence ID" value="QHK21771.1"/>
    <property type="molecule type" value="Genomic_DNA"/>
</dbReference>
<proteinExistence type="predicted"/>
<evidence type="ECO:0000313" key="4">
    <source>
        <dbReference type="Proteomes" id="UP000464186"/>
    </source>
</evidence>
<feature type="transmembrane region" description="Helical" evidence="1">
    <location>
        <begin position="114"/>
        <end position="141"/>
    </location>
</feature>
<sequence length="283" mass="29950">MLRRKQSIRGGVRASARAAVSPATAAGSTAAASRVDPREAGLIAVLLLLAAASWVFTSTQLSGMDMGRWTEPGPLGFFVATWVVMLAAMMFPSVAPMVVAYARIQSHRRKTARYAPAGSTAVFVAGYLITWTVFGVVAYSFYMSVASLAPGFFASDQGGRYLAAGVIMAAAAYQLTPAKNVSLMKCRTPMDFILHRMRPGYRGALRMGVEHGAWCVACCWALMVALFALGVMSIGWMALIGAFIAGEKMLPWKRLANRSVAVALAVIALGVALTPAALVGMGM</sequence>
<evidence type="ECO:0000256" key="2">
    <source>
        <dbReference type="SAM" id="SignalP"/>
    </source>
</evidence>
<feature type="transmembrane region" description="Helical" evidence="1">
    <location>
        <begin position="161"/>
        <end position="178"/>
    </location>
</feature>
<keyword evidence="1" id="KW-0472">Membrane</keyword>
<feature type="signal peptide" evidence="2">
    <location>
        <begin position="1"/>
        <end position="25"/>
    </location>
</feature>
<evidence type="ECO:0000256" key="1">
    <source>
        <dbReference type="SAM" id="Phobius"/>
    </source>
</evidence>
<name>A0A6P1NXL4_9MICC</name>
<feature type="transmembrane region" description="Helical" evidence="1">
    <location>
        <begin position="40"/>
        <end position="57"/>
    </location>
</feature>
<dbReference type="InterPro" id="IPR018688">
    <property type="entry name" value="PpoB2-like"/>
</dbReference>
<gene>
    <name evidence="3" type="ORF">GU243_21170</name>
</gene>
<dbReference type="Pfam" id="PF09948">
    <property type="entry name" value="PpoB2"/>
    <property type="match status" value="1"/>
</dbReference>
<feature type="transmembrane region" description="Helical" evidence="1">
    <location>
        <begin position="212"/>
        <end position="240"/>
    </location>
</feature>
<keyword evidence="2" id="KW-0732">Signal</keyword>
<dbReference type="KEGG" id="psey:GU243_21170"/>
<feature type="chain" id="PRO_5026714290" evidence="2">
    <location>
        <begin position="26"/>
        <end position="283"/>
    </location>
</feature>
<dbReference type="Proteomes" id="UP000464186">
    <property type="component" value="Chromosome"/>
</dbReference>
<evidence type="ECO:0000313" key="3">
    <source>
        <dbReference type="EMBL" id="QHK21771.1"/>
    </source>
</evidence>
<feature type="transmembrane region" description="Helical" evidence="1">
    <location>
        <begin position="77"/>
        <end position="102"/>
    </location>
</feature>
<keyword evidence="1" id="KW-0812">Transmembrane</keyword>
<accession>A0A6P1NXL4</accession>
<keyword evidence="4" id="KW-1185">Reference proteome</keyword>
<dbReference type="AlphaFoldDB" id="A0A6P1NXL4"/>
<protein>
    <submittedName>
        <fullName evidence="3">DUF2182 domain-containing protein</fullName>
    </submittedName>
</protein>